<organism evidence="1 2">
    <name type="scientific">Polyangium fumosum</name>
    <dbReference type="NCBI Taxonomy" id="889272"/>
    <lineage>
        <taxon>Bacteria</taxon>
        <taxon>Pseudomonadati</taxon>
        <taxon>Myxococcota</taxon>
        <taxon>Polyangia</taxon>
        <taxon>Polyangiales</taxon>
        <taxon>Polyangiaceae</taxon>
        <taxon>Polyangium</taxon>
    </lineage>
</organism>
<accession>A0A4U1JGE1</accession>
<comment type="caution">
    <text evidence="1">The sequence shown here is derived from an EMBL/GenBank/DDBJ whole genome shotgun (WGS) entry which is preliminary data.</text>
</comment>
<dbReference type="EMBL" id="SSMQ01000006">
    <property type="protein sequence ID" value="TKD10398.1"/>
    <property type="molecule type" value="Genomic_DNA"/>
</dbReference>
<reference evidence="1 2" key="1">
    <citation type="submission" date="2019-04" db="EMBL/GenBank/DDBJ databases">
        <authorList>
            <person name="Li Y."/>
            <person name="Wang J."/>
        </authorList>
    </citation>
    <scope>NUCLEOTIDE SEQUENCE [LARGE SCALE GENOMIC DNA]</scope>
    <source>
        <strain evidence="1 2">DSM 14668</strain>
    </source>
</reference>
<dbReference type="AlphaFoldDB" id="A0A4U1JGE1"/>
<keyword evidence="2" id="KW-1185">Reference proteome</keyword>
<protein>
    <submittedName>
        <fullName evidence="1">DUF3501 family protein</fullName>
    </submittedName>
</protein>
<gene>
    <name evidence="1" type="ORF">E8A74_08085</name>
</gene>
<dbReference type="RefSeq" id="WP_136928362.1">
    <property type="nucleotide sequence ID" value="NZ_SSMQ01000006.1"/>
</dbReference>
<dbReference type="InterPro" id="IPR021890">
    <property type="entry name" value="DUF3501"/>
</dbReference>
<dbReference type="Pfam" id="PF12007">
    <property type="entry name" value="DUF3501"/>
    <property type="match status" value="1"/>
</dbReference>
<evidence type="ECO:0000313" key="2">
    <source>
        <dbReference type="Proteomes" id="UP000309215"/>
    </source>
</evidence>
<evidence type="ECO:0000313" key="1">
    <source>
        <dbReference type="EMBL" id="TKD10398.1"/>
    </source>
</evidence>
<dbReference type="OrthoDB" id="9780579at2"/>
<proteinExistence type="predicted"/>
<dbReference type="Proteomes" id="UP000309215">
    <property type="component" value="Unassembled WGS sequence"/>
</dbReference>
<name>A0A4U1JGE1_9BACT</name>
<sequence length="191" mass="21392">MRPIDRSEILPIGDYEQIRARFRARVIEEKRPRRVKLGEQMSAVFENRDSVLLQIQEMLRTERITNESGIAHEIGTYNELIPAPGELSLTMFVEIPDAVIRDRMLIELRGLEGCVSVEVDGVRAAATSDPKSVMPDRTTAVHYFKIKLSEAAIAAIRGKTAKVAVRVDHPRYIARTELGPASITKLAEDLA</sequence>